<dbReference type="Pfam" id="PF13181">
    <property type="entry name" value="TPR_8"/>
    <property type="match status" value="1"/>
</dbReference>
<dbReference type="OrthoDB" id="9994570at2759"/>
<evidence type="ECO:0000313" key="7">
    <source>
        <dbReference type="Proteomes" id="UP000663852"/>
    </source>
</evidence>
<feature type="repeat" description="TPR" evidence="3">
    <location>
        <begin position="438"/>
        <end position="471"/>
    </location>
</feature>
<dbReference type="Gene3D" id="1.25.40.10">
    <property type="entry name" value="Tetratricopeptide repeat domain"/>
    <property type="match status" value="2"/>
</dbReference>
<accession>A0A814Y311</accession>
<evidence type="ECO:0000256" key="3">
    <source>
        <dbReference type="PROSITE-ProRule" id="PRU00339"/>
    </source>
</evidence>
<dbReference type="SUPFAM" id="SSF81901">
    <property type="entry name" value="HCP-like"/>
    <property type="match status" value="1"/>
</dbReference>
<dbReference type="Proteomes" id="UP000663828">
    <property type="component" value="Unassembled WGS sequence"/>
</dbReference>
<dbReference type="InterPro" id="IPR011990">
    <property type="entry name" value="TPR-like_helical_dom_sf"/>
</dbReference>
<dbReference type="SUPFAM" id="SSF56399">
    <property type="entry name" value="ADP-ribosylation"/>
    <property type="match status" value="1"/>
</dbReference>
<feature type="repeat" description="TPR" evidence="3">
    <location>
        <begin position="606"/>
        <end position="639"/>
    </location>
</feature>
<dbReference type="PROSITE" id="PS51996">
    <property type="entry name" value="TR_MART"/>
    <property type="match status" value="1"/>
</dbReference>
<evidence type="ECO:0008006" key="8">
    <source>
        <dbReference type="Google" id="ProtNLM"/>
    </source>
</evidence>
<keyword evidence="6" id="KW-1185">Reference proteome</keyword>
<feature type="repeat" description="TPR" evidence="3">
    <location>
        <begin position="564"/>
        <end position="597"/>
    </location>
</feature>
<evidence type="ECO:0000313" key="5">
    <source>
        <dbReference type="EMBL" id="CAF1226555.1"/>
    </source>
</evidence>
<name>A0A814Y311_ADIRI</name>
<evidence type="ECO:0000256" key="1">
    <source>
        <dbReference type="ARBA" id="ARBA00022737"/>
    </source>
</evidence>
<reference evidence="4" key="1">
    <citation type="submission" date="2021-02" db="EMBL/GenBank/DDBJ databases">
        <authorList>
            <person name="Nowell W R."/>
        </authorList>
    </citation>
    <scope>NUCLEOTIDE SEQUENCE</scope>
</reference>
<keyword evidence="1" id="KW-0677">Repeat</keyword>
<dbReference type="PROSITE" id="PS50005">
    <property type="entry name" value="TPR"/>
    <property type="match status" value="3"/>
</dbReference>
<dbReference type="PANTHER" id="PTHR45641">
    <property type="entry name" value="TETRATRICOPEPTIDE REPEAT PROTEIN (AFU_ORTHOLOGUE AFUA_6G03870)"/>
    <property type="match status" value="1"/>
</dbReference>
<dbReference type="Proteomes" id="UP000663852">
    <property type="component" value="Unassembled WGS sequence"/>
</dbReference>
<protein>
    <recommendedName>
        <fullName evidence="8">Nephrocystin-3</fullName>
    </recommendedName>
</protein>
<organism evidence="4 7">
    <name type="scientific">Adineta ricciae</name>
    <name type="common">Rotifer</name>
    <dbReference type="NCBI Taxonomy" id="249248"/>
    <lineage>
        <taxon>Eukaryota</taxon>
        <taxon>Metazoa</taxon>
        <taxon>Spiralia</taxon>
        <taxon>Gnathifera</taxon>
        <taxon>Rotifera</taxon>
        <taxon>Eurotatoria</taxon>
        <taxon>Bdelloidea</taxon>
        <taxon>Adinetida</taxon>
        <taxon>Adinetidae</taxon>
        <taxon>Adineta</taxon>
    </lineage>
</organism>
<dbReference type="PROSITE" id="PS50293">
    <property type="entry name" value="TPR_REGION"/>
    <property type="match status" value="1"/>
</dbReference>
<dbReference type="EMBL" id="CAJNOR010001960">
    <property type="protein sequence ID" value="CAF1226555.1"/>
    <property type="molecule type" value="Genomic_DNA"/>
</dbReference>
<sequence length="660" mass="76703">MATINTDDNNLETFSLLWLDAAIHTSTENQEAQKQLRACINHVIPFEDPNLCQRHIQTTSSQDRLVLIVSGRLGREVVPVIHQIRQLSSVYVYCMDQEGNKKWAKDFKKVKAVAVNLNDLIFQIKADQKKRVKEEDPIVINIFTAGGNLDQSTTGVNGGVVHSLLLIDVLLRMKPMKGEKRELIEFCRKIYKGNETQLAIIDEFEAEYSPKSALWWYTRESFIYKILNRALRVQNIDVIFLFRFVIRDIYNKLERHQCQSSIHVYRGQVLSNDELKNLRSSIGSFLSINSFFSTTTKHQQAMQFILDSDVTNDLYRVLFVIDADPSASTTKPFADISSHSEFGHESEVLFMIGSIFRIKSIRQTDDQIWKIHMIWCDENEHDLISLFNYMKESYGGGDNETDLLEFGKVLRRMGKFDLAEKFYRRLLIELSSNDPLLSRLYYSLGLVLKDQKKLDSSLEYLHKSLELEVRRRPQINTTLVQRYNAIGNIHRVKKEHDRALLWYSKGIALLEKNNEHDDEMMAHFYHNTALIYDDQEKYEQALKLNHKALTTRKKCLPRNHSDIGLSYNNIGNIHRHMSNYDCALEHLHQSLSIRQQSLPPDHPHIAQSYQNIGAVYEDMGDFAQALEYFEKAVAISRKLGNNNDVVRIENIIREIRQKLK</sequence>
<dbReference type="InterPro" id="IPR019734">
    <property type="entry name" value="TPR_rpt"/>
</dbReference>
<dbReference type="AlphaFoldDB" id="A0A814Y311"/>
<gene>
    <name evidence="4" type="ORF">EDS130_LOCUS26561</name>
    <name evidence="5" type="ORF">XAT740_LOCUS24993</name>
</gene>
<evidence type="ECO:0000256" key="2">
    <source>
        <dbReference type="ARBA" id="ARBA00022803"/>
    </source>
</evidence>
<dbReference type="PANTHER" id="PTHR45641:SF19">
    <property type="entry name" value="NEPHROCYSTIN-3"/>
    <property type="match status" value="1"/>
</dbReference>
<proteinExistence type="predicted"/>
<dbReference type="EMBL" id="CAJNOJ010000162">
    <property type="protein sequence ID" value="CAF1223745.1"/>
    <property type="molecule type" value="Genomic_DNA"/>
</dbReference>
<comment type="caution">
    <text evidence="4">The sequence shown here is derived from an EMBL/GenBank/DDBJ whole genome shotgun (WGS) entry which is preliminary data.</text>
</comment>
<keyword evidence="2 3" id="KW-0802">TPR repeat</keyword>
<dbReference type="SMART" id="SM00028">
    <property type="entry name" value="TPR"/>
    <property type="match status" value="6"/>
</dbReference>
<dbReference type="Gene3D" id="3.90.176.10">
    <property type="entry name" value="Toxin ADP-ribosyltransferase, Chain A, domain 1"/>
    <property type="match status" value="1"/>
</dbReference>
<dbReference type="Pfam" id="PF13374">
    <property type="entry name" value="TPR_10"/>
    <property type="match status" value="1"/>
</dbReference>
<evidence type="ECO:0000313" key="4">
    <source>
        <dbReference type="EMBL" id="CAF1223745.1"/>
    </source>
</evidence>
<dbReference type="Pfam" id="PF13424">
    <property type="entry name" value="TPR_12"/>
    <property type="match status" value="1"/>
</dbReference>
<evidence type="ECO:0000313" key="6">
    <source>
        <dbReference type="Proteomes" id="UP000663828"/>
    </source>
</evidence>